<keyword evidence="2" id="KW-0812">Transmembrane</keyword>
<sequence>MVLFEKKNERAMNWLKETNQKEVEGLDGEAPFTPESADDIEDKSINAKPKKSSRTHRKNGMEIEKHDMLALTLSALLIFMPIAILILGLFALIAWLFF</sequence>
<keyword evidence="2" id="KW-0472">Membrane</keyword>
<keyword evidence="4" id="KW-1185">Reference proteome</keyword>
<reference evidence="3 4" key="2">
    <citation type="submission" date="2020-08" db="EMBL/GenBank/DDBJ databases">
        <authorList>
            <person name="Ueki A."/>
            <person name="Tonouchi A."/>
        </authorList>
    </citation>
    <scope>NUCLEOTIDE SEQUENCE [LARGE SCALE GENOMIC DNA]</scope>
    <source>
        <strain evidence="3 4">CTTW</strain>
    </source>
</reference>
<feature type="compositionally biased region" description="Basic residues" evidence="1">
    <location>
        <begin position="48"/>
        <end position="58"/>
    </location>
</feature>
<feature type="transmembrane region" description="Helical" evidence="2">
    <location>
        <begin position="68"/>
        <end position="97"/>
    </location>
</feature>
<dbReference type="EMBL" id="AP023368">
    <property type="protein sequence ID" value="BCK00561.1"/>
    <property type="molecule type" value="Genomic_DNA"/>
</dbReference>
<feature type="region of interest" description="Disordered" evidence="1">
    <location>
        <begin position="24"/>
        <end position="59"/>
    </location>
</feature>
<evidence type="ECO:0000313" key="4">
    <source>
        <dbReference type="Proteomes" id="UP000515703"/>
    </source>
</evidence>
<accession>A0A7I8DQ50</accession>
<evidence type="ECO:0000313" key="3">
    <source>
        <dbReference type="EMBL" id="BCK00561.1"/>
    </source>
</evidence>
<reference evidence="3 4" key="1">
    <citation type="submission" date="2020-08" db="EMBL/GenBank/DDBJ databases">
        <title>Draft genome sequencing of an Anaerocolumna strain isolated from anoxic soil subjected to BSD treatment.</title>
        <authorList>
            <person name="Uek A."/>
            <person name="Tonouchi A."/>
        </authorList>
    </citation>
    <scope>NUCLEOTIDE SEQUENCE [LARGE SCALE GENOMIC DNA]</scope>
    <source>
        <strain evidence="3 4">CTTW</strain>
    </source>
</reference>
<organism evidence="3 4">
    <name type="scientific">Anaerocolumna chitinilytica</name>
    <dbReference type="NCBI Taxonomy" id="1727145"/>
    <lineage>
        <taxon>Bacteria</taxon>
        <taxon>Bacillati</taxon>
        <taxon>Bacillota</taxon>
        <taxon>Clostridia</taxon>
        <taxon>Lachnospirales</taxon>
        <taxon>Lachnospiraceae</taxon>
        <taxon>Anaerocolumna</taxon>
    </lineage>
</organism>
<evidence type="ECO:0000256" key="2">
    <source>
        <dbReference type="SAM" id="Phobius"/>
    </source>
</evidence>
<keyword evidence="2" id="KW-1133">Transmembrane helix</keyword>
<gene>
    <name evidence="3" type="ORF">bsdcttw_36010</name>
</gene>
<dbReference type="Proteomes" id="UP000515703">
    <property type="component" value="Chromosome"/>
</dbReference>
<evidence type="ECO:0000256" key="1">
    <source>
        <dbReference type="SAM" id="MobiDB-lite"/>
    </source>
</evidence>
<proteinExistence type="predicted"/>
<dbReference type="AlphaFoldDB" id="A0A7I8DQ50"/>
<protein>
    <submittedName>
        <fullName evidence="3">Uncharacterized protein</fullName>
    </submittedName>
</protein>
<dbReference type="RefSeq" id="WP_185256219.1">
    <property type="nucleotide sequence ID" value="NZ_AP023368.1"/>
</dbReference>
<dbReference type="KEGG" id="acht:bsdcttw_36010"/>
<name>A0A7I8DQ50_9FIRM</name>